<feature type="region of interest" description="Disordered" evidence="7">
    <location>
        <begin position="1"/>
        <end position="65"/>
    </location>
</feature>
<proteinExistence type="predicted"/>
<gene>
    <name evidence="10" type="primary">SUN2</name>
</gene>
<protein>
    <submittedName>
        <fullName evidence="10">Sad1 and UNC84 domain containing 2</fullName>
    </submittedName>
</protein>
<dbReference type="CDD" id="cd21438">
    <property type="entry name" value="SUN2_cc1"/>
    <property type="match status" value="1"/>
</dbReference>
<evidence type="ECO:0000259" key="9">
    <source>
        <dbReference type="PROSITE" id="PS51469"/>
    </source>
</evidence>
<evidence type="ECO:0000313" key="10">
    <source>
        <dbReference type="Ensembl" id="ENSPSMP00000006788.1"/>
    </source>
</evidence>
<dbReference type="PANTHER" id="PTHR12911:SF22">
    <property type="entry name" value="SUN DOMAIN-CONTAINING PROTEIN 2"/>
    <property type="match status" value="1"/>
</dbReference>
<comment type="subcellular location">
    <subcellularLocation>
        <location evidence="5">Nucleus inner membrane</location>
        <topology evidence="5">Single-pass type II membrane protein</topology>
    </subcellularLocation>
</comment>
<evidence type="ECO:0000256" key="5">
    <source>
        <dbReference type="ARBA" id="ARBA00037816"/>
    </source>
</evidence>
<feature type="compositionally biased region" description="Low complexity" evidence="7">
    <location>
        <begin position="19"/>
        <end position="33"/>
    </location>
</feature>
<organism evidence="10 11">
    <name type="scientific">Prolemur simus</name>
    <name type="common">Greater bamboo lemur</name>
    <name type="synonym">Hapalemur simus</name>
    <dbReference type="NCBI Taxonomy" id="1328070"/>
    <lineage>
        <taxon>Eukaryota</taxon>
        <taxon>Metazoa</taxon>
        <taxon>Chordata</taxon>
        <taxon>Craniata</taxon>
        <taxon>Vertebrata</taxon>
        <taxon>Euteleostomi</taxon>
        <taxon>Mammalia</taxon>
        <taxon>Eutheria</taxon>
        <taxon>Euarchontoglires</taxon>
        <taxon>Primates</taxon>
        <taxon>Strepsirrhini</taxon>
        <taxon>Lemuriformes</taxon>
        <taxon>Lemuridae</taxon>
        <taxon>Prolemur</taxon>
    </lineage>
</organism>
<dbReference type="Proteomes" id="UP000694414">
    <property type="component" value="Unplaced"/>
</dbReference>
<keyword evidence="4 8" id="KW-0472">Membrane</keyword>
<dbReference type="AlphaFoldDB" id="A0A8C8YSS9"/>
<dbReference type="FunFam" id="2.60.120.260:FF:000009">
    <property type="entry name" value="SUN domain-containing protein 1 isoform X1"/>
    <property type="match status" value="1"/>
</dbReference>
<reference evidence="10" key="2">
    <citation type="submission" date="2025-09" db="UniProtKB">
        <authorList>
            <consortium name="Ensembl"/>
        </authorList>
    </citation>
    <scope>IDENTIFICATION</scope>
</reference>
<dbReference type="GO" id="GO:0140444">
    <property type="term" value="F:cytoskeleton-nuclear membrane anchor activity"/>
    <property type="evidence" value="ECO:0007669"/>
    <property type="project" value="Ensembl"/>
</dbReference>
<dbReference type="InterPro" id="IPR040994">
    <property type="entry name" value="Sun_CC2"/>
</dbReference>
<keyword evidence="1 8" id="KW-0812">Transmembrane</keyword>
<dbReference type="GO" id="GO:0000794">
    <property type="term" value="C:condensed nuclear chromosome"/>
    <property type="evidence" value="ECO:0007669"/>
    <property type="project" value="Ensembl"/>
</dbReference>
<dbReference type="GO" id="GO:0030335">
    <property type="term" value="P:positive regulation of cell migration"/>
    <property type="evidence" value="ECO:0007669"/>
    <property type="project" value="Ensembl"/>
</dbReference>
<dbReference type="GO" id="GO:0051642">
    <property type="term" value="P:centrosome localization"/>
    <property type="evidence" value="ECO:0007669"/>
    <property type="project" value="Ensembl"/>
</dbReference>
<dbReference type="GO" id="GO:0042802">
    <property type="term" value="F:identical protein binding"/>
    <property type="evidence" value="ECO:0007669"/>
    <property type="project" value="Ensembl"/>
</dbReference>
<name>A0A8C8YSS9_PROSS</name>
<dbReference type="Pfam" id="PF18580">
    <property type="entry name" value="HTH_SUN2"/>
    <property type="match status" value="1"/>
</dbReference>
<dbReference type="GO" id="GO:0021817">
    <property type="term" value="P:nucleokinesis involved in cell motility in cerebral cortex radial glia guided migration"/>
    <property type="evidence" value="ECO:0007669"/>
    <property type="project" value="Ensembl"/>
</dbReference>
<dbReference type="Ensembl" id="ENSPSMT00000008014.1">
    <property type="protein sequence ID" value="ENSPSMP00000006788.1"/>
    <property type="gene ID" value="ENSPSMG00000005062.1"/>
</dbReference>
<dbReference type="GO" id="GO:0031022">
    <property type="term" value="P:nuclear migration along microfilament"/>
    <property type="evidence" value="ECO:0007669"/>
    <property type="project" value="Ensembl"/>
</dbReference>
<dbReference type="InterPro" id="IPR045119">
    <property type="entry name" value="SUN1-5"/>
</dbReference>
<keyword evidence="3 6" id="KW-0175">Coiled coil</keyword>
<dbReference type="GO" id="GO:0005637">
    <property type="term" value="C:nuclear inner membrane"/>
    <property type="evidence" value="ECO:0007669"/>
    <property type="project" value="UniProtKB-SubCell"/>
</dbReference>
<dbReference type="GO" id="GO:0005521">
    <property type="term" value="F:lamin binding"/>
    <property type="evidence" value="ECO:0007669"/>
    <property type="project" value="Ensembl"/>
</dbReference>
<dbReference type="Gene3D" id="2.60.120.260">
    <property type="entry name" value="Galactose-binding domain-like"/>
    <property type="match status" value="1"/>
</dbReference>
<dbReference type="InterPro" id="IPR012919">
    <property type="entry name" value="SUN_dom"/>
</dbReference>
<sequence>MSRRSQRLTRYSQGDDDGSSSSGGSSVTGSQSTLFKDSPLRTLKRKSSNMKRLSPAPQLGPSSDAHTSYYSESMVRESYIGSPRAASLARSALDDLHSDPYWSEDLRVRRRRGTGGTESSKVNGLAESKVSEDFLGSSSGYSSEDDYMGYSDTDQQSSGSRLRSAVSQAGSFFWMVVTSPGRLFGLLYWWFGTTWYRLTTAASLLDVFVLTRRFSSLKTFLRFLLLLLLLTCLTYGAWYFYPYGLQTLHPAVVSWWAAKDSRRQHEGWDSRDSPHFQAEQHILSRVHSLERRLEALAAEFSSSWQKEALRLERLELRQGTAGQGGSGGLSHEDTLALLEGLVSRREAALKEDLRRDAASRMQEELATLRAEHQQDAEDLFKKIVQASQESEARMHQLKSEWQRMTQESFRESSVKELGRLEDQLAGLRQELAALTLKQSSVADEVGLLPQQIQAVRDDVESQFPAWISQFLLRGGGTRTGLLQREEMQAQLQELESKILAHVAQMQGKSAREAAASLGLTLQKEGVIGVTEEQVHRIVKQALQRYSEDRIGMVDYALESGGASVISTRCSETYETKTALLSLFGIPLWYHSQSPRVILQPDVHPGNCWAFQGPQGFAVVRLSARIRPTAVTLEHVPKALSPNSTISSAPKDFAIFGFDEDLQQEGTLLGKFTYDQDGEPIQTFHFQAPEMATYQVVELRILTNWGHPEYTCIYRFRVHGEPAH</sequence>
<feature type="transmembrane region" description="Helical" evidence="8">
    <location>
        <begin position="171"/>
        <end position="189"/>
    </location>
</feature>
<dbReference type="PROSITE" id="PS51469">
    <property type="entry name" value="SUN"/>
    <property type="match status" value="1"/>
</dbReference>
<dbReference type="Pfam" id="PF07738">
    <property type="entry name" value="Sad1_UNC"/>
    <property type="match status" value="1"/>
</dbReference>
<dbReference type="GO" id="GO:0090292">
    <property type="term" value="P:nuclear matrix anchoring at nuclear membrane"/>
    <property type="evidence" value="ECO:0007669"/>
    <property type="project" value="Ensembl"/>
</dbReference>
<keyword evidence="2 8" id="KW-1133">Transmembrane helix</keyword>
<reference evidence="10" key="1">
    <citation type="submission" date="2025-08" db="UniProtKB">
        <authorList>
            <consortium name="Ensembl"/>
        </authorList>
    </citation>
    <scope>IDENTIFICATION</scope>
</reference>
<dbReference type="GO" id="GO:0034993">
    <property type="term" value="C:meiotic nuclear membrane microtubule tethering complex"/>
    <property type="evidence" value="ECO:0007669"/>
    <property type="project" value="Ensembl"/>
</dbReference>
<evidence type="ECO:0000256" key="4">
    <source>
        <dbReference type="ARBA" id="ARBA00023136"/>
    </source>
</evidence>
<dbReference type="GeneTree" id="ENSGT00940000160024"/>
<dbReference type="PANTHER" id="PTHR12911">
    <property type="entry name" value="SAD1/UNC-84-LIKE PROTEIN-RELATED"/>
    <property type="match status" value="1"/>
</dbReference>
<evidence type="ECO:0000313" key="11">
    <source>
        <dbReference type="Proteomes" id="UP000694414"/>
    </source>
</evidence>
<feature type="coiled-coil region" evidence="6">
    <location>
        <begin position="358"/>
        <end position="437"/>
    </location>
</feature>
<evidence type="ECO:0000256" key="1">
    <source>
        <dbReference type="ARBA" id="ARBA00022692"/>
    </source>
</evidence>
<evidence type="ECO:0000256" key="6">
    <source>
        <dbReference type="SAM" id="Coils"/>
    </source>
</evidence>
<evidence type="ECO:0000256" key="8">
    <source>
        <dbReference type="SAM" id="Phobius"/>
    </source>
</evidence>
<keyword evidence="11" id="KW-1185">Reference proteome</keyword>
<dbReference type="GO" id="GO:0000781">
    <property type="term" value="C:chromosome, telomeric region"/>
    <property type="evidence" value="ECO:0007669"/>
    <property type="project" value="Ensembl"/>
</dbReference>
<evidence type="ECO:0000256" key="2">
    <source>
        <dbReference type="ARBA" id="ARBA00022989"/>
    </source>
</evidence>
<evidence type="ECO:0000256" key="3">
    <source>
        <dbReference type="ARBA" id="ARBA00023054"/>
    </source>
</evidence>
<feature type="transmembrane region" description="Helical" evidence="8">
    <location>
        <begin position="223"/>
        <end position="241"/>
    </location>
</feature>
<feature type="domain" description="SUN" evidence="9">
    <location>
        <begin position="561"/>
        <end position="722"/>
    </location>
</feature>
<accession>A0A8C8YSS9</accession>
<evidence type="ECO:0000256" key="7">
    <source>
        <dbReference type="SAM" id="MobiDB-lite"/>
    </source>
</evidence>